<sequence length="133" mass="15607">MASLKTPHPLVPWFELVWYSHNIPRMSFILWLAIRGRLSMLDRVPLYNPYVGTLCVLYSSSPETHAHLLFECAYSKVIWSHLKDMCGRPWNGHSWPRFITWAAQQLEREIPFHCCQEALSCCGGLLYLERKEQ</sequence>
<comment type="caution">
    <text evidence="2">The sequence shown here is derived from an EMBL/GenBank/DDBJ whole genome shotgun (WGS) entry which is preliminary data.</text>
</comment>
<dbReference type="EMBL" id="JANJYJ010000008">
    <property type="protein sequence ID" value="KAK3193363.1"/>
    <property type="molecule type" value="Genomic_DNA"/>
</dbReference>
<organism evidence="2 3">
    <name type="scientific">Dipteronia sinensis</name>
    <dbReference type="NCBI Taxonomy" id="43782"/>
    <lineage>
        <taxon>Eukaryota</taxon>
        <taxon>Viridiplantae</taxon>
        <taxon>Streptophyta</taxon>
        <taxon>Embryophyta</taxon>
        <taxon>Tracheophyta</taxon>
        <taxon>Spermatophyta</taxon>
        <taxon>Magnoliopsida</taxon>
        <taxon>eudicotyledons</taxon>
        <taxon>Gunneridae</taxon>
        <taxon>Pentapetalae</taxon>
        <taxon>rosids</taxon>
        <taxon>malvids</taxon>
        <taxon>Sapindales</taxon>
        <taxon>Sapindaceae</taxon>
        <taxon>Hippocastanoideae</taxon>
        <taxon>Acereae</taxon>
        <taxon>Dipteronia</taxon>
    </lineage>
</organism>
<evidence type="ECO:0000259" key="1">
    <source>
        <dbReference type="Pfam" id="PF13966"/>
    </source>
</evidence>
<evidence type="ECO:0000313" key="2">
    <source>
        <dbReference type="EMBL" id="KAK3193363.1"/>
    </source>
</evidence>
<reference evidence="2" key="1">
    <citation type="journal article" date="2023" name="Plant J.">
        <title>Genome sequences and population genomics provide insights into the demographic history, inbreeding, and mutation load of two 'living fossil' tree species of Dipteronia.</title>
        <authorList>
            <person name="Feng Y."/>
            <person name="Comes H.P."/>
            <person name="Chen J."/>
            <person name="Zhu S."/>
            <person name="Lu R."/>
            <person name="Zhang X."/>
            <person name="Li P."/>
            <person name="Qiu J."/>
            <person name="Olsen K.M."/>
            <person name="Qiu Y."/>
        </authorList>
    </citation>
    <scope>NUCLEOTIDE SEQUENCE</scope>
    <source>
        <strain evidence="2">NBL</strain>
    </source>
</reference>
<keyword evidence="3" id="KW-1185">Reference proteome</keyword>
<protein>
    <recommendedName>
        <fullName evidence="1">Reverse transcriptase zinc-binding domain-containing protein</fullName>
    </recommendedName>
</protein>
<dbReference type="Pfam" id="PF13966">
    <property type="entry name" value="zf-RVT"/>
    <property type="match status" value="1"/>
</dbReference>
<accession>A0AAD9ZVW8</accession>
<feature type="domain" description="Reverse transcriptase zinc-binding" evidence="1">
    <location>
        <begin position="7"/>
        <end position="79"/>
    </location>
</feature>
<proteinExistence type="predicted"/>
<dbReference type="AlphaFoldDB" id="A0AAD9ZVW8"/>
<gene>
    <name evidence="2" type="ORF">Dsin_024673</name>
</gene>
<dbReference type="Proteomes" id="UP001281410">
    <property type="component" value="Unassembled WGS sequence"/>
</dbReference>
<evidence type="ECO:0000313" key="3">
    <source>
        <dbReference type="Proteomes" id="UP001281410"/>
    </source>
</evidence>
<name>A0AAD9ZVW8_9ROSI</name>
<dbReference type="InterPro" id="IPR026960">
    <property type="entry name" value="RVT-Znf"/>
</dbReference>